<gene>
    <name evidence="2" type="ORF">KIPB_005979</name>
</gene>
<sequence>MAPLNATTPLVPVVAPRALPPIQPQVKKSNSCWSSCGKLACVCCTLGCCVVPIALVTLCVVFLNFSYYAHHTPSSEFFGDTEMLIDLDHLSGVSIVLDEGTSLKIAATSLAFGAKLECEETESMTFGNAEVTGKGYKCAYDDDDFAVVYAPIGITVPSGLNTNLNIKCTDCTVFTLMDNADEAGTKTDSALNVVVTGGGQVVAQHMEETVVALTLGKAAACFSNVNVDITDSNIALGMEESCPLSLSQTSTDSATYTASLVLNSNGSDVIDVDCVGDIEAIVELSWGACGSCRCEAEDGVLSLEEGTETGFDVSEDVLSEATLFSEIDASICEPDSVMV</sequence>
<feature type="transmembrane region" description="Helical" evidence="1">
    <location>
        <begin position="39"/>
        <end position="65"/>
    </location>
</feature>
<keyword evidence="1" id="KW-0472">Membrane</keyword>
<dbReference type="AlphaFoldDB" id="A0A9K3CWW9"/>
<keyword evidence="1" id="KW-1133">Transmembrane helix</keyword>
<evidence type="ECO:0000313" key="3">
    <source>
        <dbReference type="Proteomes" id="UP000265618"/>
    </source>
</evidence>
<proteinExistence type="predicted"/>
<evidence type="ECO:0000313" key="2">
    <source>
        <dbReference type="EMBL" id="GIQ84482.1"/>
    </source>
</evidence>
<keyword evidence="3" id="KW-1185">Reference proteome</keyword>
<name>A0A9K3CWW9_9EUKA</name>
<dbReference type="EMBL" id="BDIP01001475">
    <property type="protein sequence ID" value="GIQ84482.1"/>
    <property type="molecule type" value="Genomic_DNA"/>
</dbReference>
<keyword evidence="1" id="KW-0812">Transmembrane</keyword>
<reference evidence="2 3" key="1">
    <citation type="journal article" date="2018" name="PLoS ONE">
        <title>The draft genome of Kipferlia bialata reveals reductive genome evolution in fornicate parasites.</title>
        <authorList>
            <person name="Tanifuji G."/>
            <person name="Takabayashi S."/>
            <person name="Kume K."/>
            <person name="Takagi M."/>
            <person name="Nakayama T."/>
            <person name="Kamikawa R."/>
            <person name="Inagaki Y."/>
            <person name="Hashimoto T."/>
        </authorList>
    </citation>
    <scope>NUCLEOTIDE SEQUENCE [LARGE SCALE GENOMIC DNA]</scope>
    <source>
        <strain evidence="2">NY0173</strain>
    </source>
</reference>
<accession>A0A9K3CWW9</accession>
<dbReference type="Proteomes" id="UP000265618">
    <property type="component" value="Unassembled WGS sequence"/>
</dbReference>
<organism evidence="2 3">
    <name type="scientific">Kipferlia bialata</name>
    <dbReference type="NCBI Taxonomy" id="797122"/>
    <lineage>
        <taxon>Eukaryota</taxon>
        <taxon>Metamonada</taxon>
        <taxon>Carpediemonas-like organisms</taxon>
        <taxon>Kipferlia</taxon>
    </lineage>
</organism>
<evidence type="ECO:0000256" key="1">
    <source>
        <dbReference type="SAM" id="Phobius"/>
    </source>
</evidence>
<protein>
    <submittedName>
        <fullName evidence="2">Uncharacterized protein</fullName>
    </submittedName>
</protein>
<comment type="caution">
    <text evidence="2">The sequence shown here is derived from an EMBL/GenBank/DDBJ whole genome shotgun (WGS) entry which is preliminary data.</text>
</comment>